<organism evidence="2 3">
    <name type="scientific">Exophiala xenobiotica</name>
    <dbReference type="NCBI Taxonomy" id="348802"/>
    <lineage>
        <taxon>Eukaryota</taxon>
        <taxon>Fungi</taxon>
        <taxon>Dikarya</taxon>
        <taxon>Ascomycota</taxon>
        <taxon>Pezizomycotina</taxon>
        <taxon>Eurotiomycetes</taxon>
        <taxon>Chaetothyriomycetidae</taxon>
        <taxon>Chaetothyriales</taxon>
        <taxon>Herpotrichiellaceae</taxon>
        <taxon>Exophiala</taxon>
    </lineage>
</organism>
<dbReference type="OrthoDB" id="4892971at2759"/>
<dbReference type="RefSeq" id="XP_013315330.1">
    <property type="nucleotide sequence ID" value="XM_013459876.1"/>
</dbReference>
<reference evidence="2 3" key="1">
    <citation type="submission" date="2015-01" db="EMBL/GenBank/DDBJ databases">
        <title>The Genome Sequence of Exophiala xenobiotica CBS118157.</title>
        <authorList>
            <consortium name="The Broad Institute Genomics Platform"/>
            <person name="Cuomo C."/>
            <person name="de Hoog S."/>
            <person name="Gorbushina A."/>
            <person name="Stielow B."/>
            <person name="Teixiera M."/>
            <person name="Abouelleil A."/>
            <person name="Chapman S.B."/>
            <person name="Priest M."/>
            <person name="Young S.K."/>
            <person name="Wortman J."/>
            <person name="Nusbaum C."/>
            <person name="Birren B."/>
        </authorList>
    </citation>
    <scope>NUCLEOTIDE SEQUENCE [LARGE SCALE GENOMIC DNA]</scope>
    <source>
        <strain evidence="2 3">CBS 118157</strain>
    </source>
</reference>
<evidence type="ECO:0000313" key="2">
    <source>
        <dbReference type="EMBL" id="KIW54746.1"/>
    </source>
</evidence>
<gene>
    <name evidence="2" type="ORF">PV05_07083</name>
</gene>
<dbReference type="PANTHER" id="PTHR40260:SF2">
    <property type="entry name" value="BLR8190 PROTEIN"/>
    <property type="match status" value="1"/>
</dbReference>
<dbReference type="HOGENOM" id="CLU_115019_1_0_1"/>
<dbReference type="PANTHER" id="PTHR40260">
    <property type="entry name" value="BLR8190 PROTEIN"/>
    <property type="match status" value="1"/>
</dbReference>
<evidence type="ECO:0000256" key="1">
    <source>
        <dbReference type="ARBA" id="ARBA00005986"/>
    </source>
</evidence>
<evidence type="ECO:0000313" key="3">
    <source>
        <dbReference type="Proteomes" id="UP000054342"/>
    </source>
</evidence>
<dbReference type="GeneID" id="25328991"/>
<dbReference type="SUPFAM" id="SSF54909">
    <property type="entry name" value="Dimeric alpha+beta barrel"/>
    <property type="match status" value="1"/>
</dbReference>
<dbReference type="Proteomes" id="UP000054342">
    <property type="component" value="Unassembled WGS sequence"/>
</dbReference>
<dbReference type="AlphaFoldDB" id="A0A0D2BQE2"/>
<dbReference type="Gene3D" id="3.30.70.100">
    <property type="match status" value="1"/>
</dbReference>
<keyword evidence="3" id="KW-1185">Reference proteome</keyword>
<dbReference type="InterPro" id="IPR011008">
    <property type="entry name" value="Dimeric_a/b-barrel"/>
</dbReference>
<name>A0A0D2BQE2_9EURO</name>
<proteinExistence type="inferred from homology"/>
<accession>A0A0D2BQE2</accession>
<comment type="similarity">
    <text evidence="1">Belongs to the tpcK family.</text>
</comment>
<dbReference type="STRING" id="348802.A0A0D2BQE2"/>
<protein>
    <recommendedName>
        <fullName evidence="4">EthD domain-containing protein</fullName>
    </recommendedName>
</protein>
<evidence type="ECO:0008006" key="4">
    <source>
        <dbReference type="Google" id="ProtNLM"/>
    </source>
</evidence>
<dbReference type="EMBL" id="KN847320">
    <property type="protein sequence ID" value="KIW54746.1"/>
    <property type="molecule type" value="Genomic_DNA"/>
</dbReference>
<dbReference type="NCBIfam" id="TIGR02118">
    <property type="entry name" value="EthD family reductase"/>
    <property type="match status" value="1"/>
</dbReference>
<dbReference type="GO" id="GO:0016491">
    <property type="term" value="F:oxidoreductase activity"/>
    <property type="evidence" value="ECO:0007669"/>
    <property type="project" value="InterPro"/>
</dbReference>
<sequence length="108" mass="11764">MTQGCSAMVVYPAGPDAKFDMSYYLKKHMPLVAEHWTTFGLRDWKVVELGNCPDGSKPYSVAALLTWDSVEGVKKALESDSAKIVLGDVENFSNKSPTFLMGDIVGSS</sequence>
<dbReference type="InterPro" id="IPR009799">
    <property type="entry name" value="EthD_dom"/>
</dbReference>